<dbReference type="NCBIfam" id="TIGR00924">
    <property type="entry name" value="yjdL_sub1_fam"/>
    <property type="match status" value="1"/>
</dbReference>
<feature type="transmembrane region" description="Helical" evidence="8">
    <location>
        <begin position="12"/>
        <end position="38"/>
    </location>
</feature>
<keyword evidence="4 8" id="KW-0812">Transmembrane</keyword>
<dbReference type="KEGG" id="fad:CDH04_04150"/>
<feature type="transmembrane region" description="Helical" evidence="8">
    <location>
        <begin position="261"/>
        <end position="277"/>
    </location>
</feature>
<evidence type="ECO:0000313" key="9">
    <source>
        <dbReference type="EMBL" id="AXA33651.1"/>
    </source>
</evidence>
<evidence type="ECO:0000256" key="7">
    <source>
        <dbReference type="ARBA" id="ARBA00023136"/>
    </source>
</evidence>
<feature type="transmembrane region" description="Helical" evidence="8">
    <location>
        <begin position="168"/>
        <end position="186"/>
    </location>
</feature>
<feature type="transmembrane region" description="Helical" evidence="8">
    <location>
        <begin position="369"/>
        <end position="391"/>
    </location>
</feature>
<dbReference type="Proteomes" id="UP000251120">
    <property type="component" value="Chromosome"/>
</dbReference>
<organism evidence="9 11">
    <name type="scientific">Francisella adeliensis</name>
    <dbReference type="NCBI Taxonomy" id="2007306"/>
    <lineage>
        <taxon>Bacteria</taxon>
        <taxon>Pseudomonadati</taxon>
        <taxon>Pseudomonadota</taxon>
        <taxon>Gammaproteobacteria</taxon>
        <taxon>Thiotrichales</taxon>
        <taxon>Francisellaceae</taxon>
        <taxon>Francisella</taxon>
    </lineage>
</organism>
<dbReference type="Gene3D" id="1.20.1250.20">
    <property type="entry name" value="MFS general substrate transporter like domains"/>
    <property type="match status" value="1"/>
</dbReference>
<evidence type="ECO:0000313" key="11">
    <source>
        <dbReference type="Proteomes" id="UP000251120"/>
    </source>
</evidence>
<keyword evidence="2" id="KW-0813">Transport</keyword>
<evidence type="ECO:0000256" key="5">
    <source>
        <dbReference type="ARBA" id="ARBA00022856"/>
    </source>
</evidence>
<keyword evidence="12" id="KW-1185">Reference proteome</keyword>
<feature type="transmembrane region" description="Helical" evidence="8">
    <location>
        <begin position="140"/>
        <end position="162"/>
    </location>
</feature>
<name>A0A2Z4XXP1_9GAMM</name>
<evidence type="ECO:0000313" key="10">
    <source>
        <dbReference type="EMBL" id="QIW11885.1"/>
    </source>
</evidence>
<dbReference type="GO" id="GO:1904680">
    <property type="term" value="F:peptide transmembrane transporter activity"/>
    <property type="evidence" value="ECO:0007669"/>
    <property type="project" value="InterPro"/>
</dbReference>
<feature type="transmembrane region" description="Helical" evidence="8">
    <location>
        <begin position="50"/>
        <end position="70"/>
    </location>
</feature>
<evidence type="ECO:0000256" key="1">
    <source>
        <dbReference type="ARBA" id="ARBA00004651"/>
    </source>
</evidence>
<dbReference type="AlphaFoldDB" id="A0A2Z4XXP1"/>
<feature type="transmembrane region" description="Helical" evidence="8">
    <location>
        <begin position="338"/>
        <end position="363"/>
    </location>
</feature>
<gene>
    <name evidence="9" type="ORF">CDH04_04150</name>
    <name evidence="10" type="ORF">FZC43_04155</name>
</gene>
<dbReference type="InterPro" id="IPR000109">
    <property type="entry name" value="POT_fam"/>
</dbReference>
<evidence type="ECO:0000256" key="2">
    <source>
        <dbReference type="ARBA" id="ARBA00022448"/>
    </source>
</evidence>
<evidence type="ECO:0000256" key="3">
    <source>
        <dbReference type="ARBA" id="ARBA00022475"/>
    </source>
</evidence>
<reference evidence="9 11" key="1">
    <citation type="submission" date="2017-06" db="EMBL/GenBank/DDBJ databases">
        <title>Complete genome of Francisella adeliensis.</title>
        <authorList>
            <person name="Vallesi A."/>
            <person name="Sjodin A."/>
        </authorList>
    </citation>
    <scope>NUCLEOTIDE SEQUENCE [LARGE SCALE GENOMIC DNA]</scope>
    <source>
        <strain evidence="9 11">FDC440</strain>
    </source>
</reference>
<feature type="transmembrane region" description="Helical" evidence="8">
    <location>
        <begin position="233"/>
        <end position="252"/>
    </location>
</feature>
<feature type="transmembrane region" description="Helical" evidence="8">
    <location>
        <begin position="297"/>
        <end position="326"/>
    </location>
</feature>
<dbReference type="GO" id="GO:0005886">
    <property type="term" value="C:plasma membrane"/>
    <property type="evidence" value="ECO:0007669"/>
    <property type="project" value="UniProtKB-SubCell"/>
</dbReference>
<feature type="transmembrane region" description="Helical" evidence="8">
    <location>
        <begin position="206"/>
        <end position="227"/>
    </location>
</feature>
<keyword evidence="3" id="KW-1003">Cell membrane</keyword>
<dbReference type="Pfam" id="PF00854">
    <property type="entry name" value="PTR2"/>
    <property type="match status" value="1"/>
</dbReference>
<feature type="transmembrane region" description="Helical" evidence="8">
    <location>
        <begin position="79"/>
        <end position="96"/>
    </location>
</feature>
<proteinExistence type="predicted"/>
<keyword evidence="6 8" id="KW-1133">Transmembrane helix</keyword>
<dbReference type="CDD" id="cd17346">
    <property type="entry name" value="MFS_DtpA_like"/>
    <property type="match status" value="1"/>
</dbReference>
<evidence type="ECO:0000313" key="12">
    <source>
        <dbReference type="Proteomes" id="UP000681131"/>
    </source>
</evidence>
<reference evidence="10 12" key="2">
    <citation type="submission" date="2019-08" db="EMBL/GenBank/DDBJ databases">
        <title>Complete genome sequences of Francisella adeliensis (FSC1325 and FSC1326).</title>
        <authorList>
            <person name="Ohrman C."/>
            <person name="Uneklint I."/>
            <person name="Vallesi A."/>
            <person name="Karlsson L."/>
            <person name="Sjodin A."/>
        </authorList>
    </citation>
    <scope>NUCLEOTIDE SEQUENCE [LARGE SCALE GENOMIC DNA]</scope>
    <source>
        <strain evidence="10 12">FSC1325</strain>
    </source>
</reference>
<accession>A0A2Z4XXP1</accession>
<feature type="transmembrane region" description="Helical" evidence="8">
    <location>
        <begin position="447"/>
        <end position="476"/>
    </location>
</feature>
<keyword evidence="7 8" id="KW-0472">Membrane</keyword>
<dbReference type="InterPro" id="IPR036259">
    <property type="entry name" value="MFS_trans_sf"/>
</dbReference>
<sequence>MEVHSNKHPKGIWFVSILYMFEYFSFYGMRAIFVLYLINQLKFTDHYSYAIYGAFTALAYLAPLLGGVIADKILGFRNALILGGLLMTCGHFILGLDPNDLFFVALAFIICGFGYFESNIACLVNQLYPENHPKRDSGFILLYLGGNAGGTLAPIICGYVAYMFGYEYGFSIAGVGMLIGILIFIAGSKHIPNVIPNYSENHIKRLLKGLFIALISFCIIAVAVLVIQNEYETYLVSSVSIIATIAFIALILKNKQHSSKLLFAIPFIIFALLFWVFDDMIFTSFEVFIDRNISSQIAGFTIPASVLICINPLTIIILGVIISIAWQKNKPAQNYKQMMRFSFGFILQFLSFSLLAFSAYLATATGKSSIIWVAISISLLGAAELFINPIALSNITKAGGAKYAGFMAALYTLYTSSIAELSSAKLAQFSAEQDISKAHDLTTQAKLFFRLFGSIAIALLVIIIVWLGITICYKVLLQKREI</sequence>
<dbReference type="OrthoDB" id="9772725at2"/>
<evidence type="ECO:0000256" key="6">
    <source>
        <dbReference type="ARBA" id="ARBA00022989"/>
    </source>
</evidence>
<dbReference type="PANTHER" id="PTHR23517">
    <property type="entry name" value="RESISTANCE PROTEIN MDTM, PUTATIVE-RELATED-RELATED"/>
    <property type="match status" value="1"/>
</dbReference>
<feature type="transmembrane region" description="Helical" evidence="8">
    <location>
        <begin position="102"/>
        <end position="128"/>
    </location>
</feature>
<dbReference type="GO" id="GO:0015833">
    <property type="term" value="P:peptide transport"/>
    <property type="evidence" value="ECO:0007669"/>
    <property type="project" value="UniProtKB-KW"/>
</dbReference>
<dbReference type="RefSeq" id="WP_112869824.1">
    <property type="nucleotide sequence ID" value="NZ_CP021781.1"/>
</dbReference>
<feature type="transmembrane region" description="Helical" evidence="8">
    <location>
        <begin position="403"/>
        <end position="427"/>
    </location>
</feature>
<dbReference type="InterPro" id="IPR005279">
    <property type="entry name" value="Dipep/tripep_permease"/>
</dbReference>
<keyword evidence="5" id="KW-0653">Protein transport</keyword>
<dbReference type="Proteomes" id="UP000681131">
    <property type="component" value="Chromosome"/>
</dbReference>
<dbReference type="SUPFAM" id="SSF103473">
    <property type="entry name" value="MFS general substrate transporter"/>
    <property type="match status" value="1"/>
</dbReference>
<keyword evidence="5" id="KW-0571">Peptide transport</keyword>
<dbReference type="PANTHER" id="PTHR23517:SF15">
    <property type="entry name" value="PROTON-DEPENDENT OLIGOPEPTIDE FAMILY TRANSPORT PROTEIN"/>
    <property type="match status" value="1"/>
</dbReference>
<dbReference type="EMBL" id="CP043424">
    <property type="protein sequence ID" value="QIW11885.1"/>
    <property type="molecule type" value="Genomic_DNA"/>
</dbReference>
<protein>
    <submittedName>
        <fullName evidence="10">MFS transporter</fullName>
    </submittedName>
</protein>
<comment type="subcellular location">
    <subcellularLocation>
        <location evidence="1">Cell membrane</location>
        <topology evidence="1">Multi-pass membrane protein</topology>
    </subcellularLocation>
</comment>
<evidence type="ECO:0000256" key="8">
    <source>
        <dbReference type="SAM" id="Phobius"/>
    </source>
</evidence>
<dbReference type="InterPro" id="IPR050171">
    <property type="entry name" value="MFS_Transporters"/>
</dbReference>
<dbReference type="EMBL" id="CP021781">
    <property type="protein sequence ID" value="AXA33651.1"/>
    <property type="molecule type" value="Genomic_DNA"/>
</dbReference>
<evidence type="ECO:0000256" key="4">
    <source>
        <dbReference type="ARBA" id="ARBA00022692"/>
    </source>
</evidence>